<organism evidence="2 3">
    <name type="scientific">Metapseudomonas otitidis</name>
    <dbReference type="NCBI Taxonomy" id="319939"/>
    <lineage>
        <taxon>Bacteria</taxon>
        <taxon>Pseudomonadati</taxon>
        <taxon>Pseudomonadota</taxon>
        <taxon>Gammaproteobacteria</taxon>
        <taxon>Pseudomonadales</taxon>
        <taxon>Pseudomonadaceae</taxon>
        <taxon>Metapseudomonas</taxon>
    </lineage>
</organism>
<feature type="transmembrane region" description="Helical" evidence="1">
    <location>
        <begin position="115"/>
        <end position="135"/>
    </location>
</feature>
<dbReference type="Proteomes" id="UP001273935">
    <property type="component" value="Unassembled WGS sequence"/>
</dbReference>
<name>A0ABU3XM56_9GAMM</name>
<evidence type="ECO:0000313" key="3">
    <source>
        <dbReference type="Proteomes" id="UP001273935"/>
    </source>
</evidence>
<sequence length="394" mass="42418">MLIIDKRKALAIAPLLRLGFRPFFLLGAGLAVLAIPLWVLALHGVPLLAPQGGWLVWHRHEQVFAFAGAIIAGFLLTAVQTWTGRPSLSGRPLGGLAVLWLLGRLSWWLPWGGLLLLANLAFLLAVAAVMGRLLWAVRQRRNYPIVLVLALLAAADLLSLLGVLLGHEGWQRQGSLAAIWLVAAMMTVIGGRVIPFFTQRGLGRTQMVSPWAWLDVALLLGSVGLAVLTAAGLLLQPHWGGALLLLALGLGHSIRLCRWFDAGLLRVPLLWSLHLAYAWMALACLGLGLWHLGAPVPFSQALHALTVGAVGGLILAMLARVSLGHTGRPLELPRGFAMAFVLLNLAALLRVVGVSFAYQPMLELAALAWSLAYAHFLFSYGPMLCRTRVDGHPG</sequence>
<evidence type="ECO:0000313" key="2">
    <source>
        <dbReference type="EMBL" id="MDV3438920.1"/>
    </source>
</evidence>
<keyword evidence="3" id="KW-1185">Reference proteome</keyword>
<comment type="caution">
    <text evidence="2">The sequence shown here is derived from an EMBL/GenBank/DDBJ whole genome shotgun (WGS) entry which is preliminary data.</text>
</comment>
<proteinExistence type="predicted"/>
<evidence type="ECO:0000256" key="1">
    <source>
        <dbReference type="SAM" id="Phobius"/>
    </source>
</evidence>
<feature type="transmembrane region" description="Helical" evidence="1">
    <location>
        <begin position="302"/>
        <end position="323"/>
    </location>
</feature>
<feature type="transmembrane region" description="Helical" evidence="1">
    <location>
        <begin position="335"/>
        <end position="358"/>
    </location>
</feature>
<feature type="transmembrane region" description="Helical" evidence="1">
    <location>
        <begin position="364"/>
        <end position="385"/>
    </location>
</feature>
<feature type="transmembrane region" description="Helical" evidence="1">
    <location>
        <begin position="177"/>
        <end position="198"/>
    </location>
</feature>
<dbReference type="InterPro" id="IPR010266">
    <property type="entry name" value="NnrS"/>
</dbReference>
<keyword evidence="1" id="KW-0812">Transmembrane</keyword>
<reference evidence="2 3" key="1">
    <citation type="submission" date="2023-10" db="EMBL/GenBank/DDBJ databases">
        <title>Pseudomonas otitidis isolated from a paediatric patient with cystic fibrosis in Chile.</title>
        <authorList>
            <person name="Amsteins-Romero L."/>
            <person name="Opazo-Capurro A."/>
            <person name="Matus-Kohler M."/>
            <person name="Gonzalez-Rocha G."/>
        </authorList>
    </citation>
    <scope>NUCLEOTIDE SEQUENCE [LARGE SCALE GENOMIC DNA]</scope>
    <source>
        <strain evidence="2 3">P-714</strain>
    </source>
</reference>
<feature type="transmembrane region" description="Helical" evidence="1">
    <location>
        <begin position="142"/>
        <end position="165"/>
    </location>
</feature>
<feature type="transmembrane region" description="Helical" evidence="1">
    <location>
        <begin position="63"/>
        <end position="81"/>
    </location>
</feature>
<feature type="transmembrane region" description="Helical" evidence="1">
    <location>
        <begin position="210"/>
        <end position="233"/>
    </location>
</feature>
<dbReference type="RefSeq" id="WP_107329881.1">
    <property type="nucleotide sequence ID" value="NZ_CP133395.1"/>
</dbReference>
<gene>
    <name evidence="2" type="ORF">R0G64_05655</name>
</gene>
<dbReference type="EMBL" id="JAWJUL010000014">
    <property type="protein sequence ID" value="MDV3438920.1"/>
    <property type="molecule type" value="Genomic_DNA"/>
</dbReference>
<accession>A0ABU3XM56</accession>
<feature type="transmembrane region" description="Helical" evidence="1">
    <location>
        <begin position="239"/>
        <end position="257"/>
    </location>
</feature>
<protein>
    <submittedName>
        <fullName evidence="2">NnrS family protein</fullName>
    </submittedName>
</protein>
<dbReference type="Pfam" id="PF05940">
    <property type="entry name" value="NnrS"/>
    <property type="match status" value="1"/>
</dbReference>
<keyword evidence="1" id="KW-0472">Membrane</keyword>
<feature type="transmembrane region" description="Helical" evidence="1">
    <location>
        <begin position="23"/>
        <end position="43"/>
    </location>
</feature>
<keyword evidence="1" id="KW-1133">Transmembrane helix</keyword>
<feature type="transmembrane region" description="Helical" evidence="1">
    <location>
        <begin position="269"/>
        <end position="290"/>
    </location>
</feature>
<feature type="transmembrane region" description="Helical" evidence="1">
    <location>
        <begin position="93"/>
        <end position="109"/>
    </location>
</feature>